<dbReference type="AlphaFoldDB" id="A0A101QNB1"/>
<proteinExistence type="predicted"/>
<accession>A0A101QNB1</accession>
<evidence type="ECO:0000313" key="1">
    <source>
        <dbReference type="EMBL" id="KUN33065.1"/>
    </source>
</evidence>
<dbReference type="EMBL" id="LMWS01000059">
    <property type="protein sequence ID" value="KUN33065.1"/>
    <property type="molecule type" value="Genomic_DNA"/>
</dbReference>
<dbReference type="STRING" id="68231.AQJ30_35910"/>
<name>A0A101QNB1_9ACTN</name>
<sequence length="142" mass="14989">MTTPPPLVPPAVRLRLGTRPGHGDAVRRIDGAWWPRSYDLTAELPALLAALPPGWGNVTSVLVNGAMWSLSDDGAPVGGQQVHLRRAEASRAEDTVCLVTPGRGRWDLVVVPPAATAEEAERLMETAAAEAPLTFPPTRSGG</sequence>
<organism evidence="1 2">
    <name type="scientific">Streptomyces longwoodensis</name>
    <dbReference type="NCBI Taxonomy" id="68231"/>
    <lineage>
        <taxon>Bacteria</taxon>
        <taxon>Bacillati</taxon>
        <taxon>Actinomycetota</taxon>
        <taxon>Actinomycetes</taxon>
        <taxon>Kitasatosporales</taxon>
        <taxon>Streptomycetaceae</taxon>
        <taxon>Streptomyces</taxon>
    </lineage>
</organism>
<protein>
    <submittedName>
        <fullName evidence="1">Uncharacterized protein</fullName>
    </submittedName>
</protein>
<dbReference type="RefSeq" id="WP_067242272.1">
    <property type="nucleotide sequence ID" value="NZ_KQ948568.1"/>
</dbReference>
<comment type="caution">
    <text evidence="1">The sequence shown here is derived from an EMBL/GenBank/DDBJ whole genome shotgun (WGS) entry which is preliminary data.</text>
</comment>
<dbReference type="GeneID" id="91429962"/>
<evidence type="ECO:0000313" key="2">
    <source>
        <dbReference type="Proteomes" id="UP000053271"/>
    </source>
</evidence>
<dbReference type="InterPro" id="IPR046036">
    <property type="entry name" value="DUF5994"/>
</dbReference>
<reference evidence="1 2" key="1">
    <citation type="submission" date="2015-10" db="EMBL/GenBank/DDBJ databases">
        <title>Draft genome sequence of Streptomyces longwoodensis DSM 41677, type strain for the species Streptomyces longwoodensis.</title>
        <authorList>
            <person name="Ruckert C."/>
            <person name="Winkler A."/>
            <person name="Kalinowski J."/>
            <person name="Kampfer P."/>
            <person name="Glaeser S."/>
        </authorList>
    </citation>
    <scope>NUCLEOTIDE SEQUENCE [LARGE SCALE GENOMIC DNA]</scope>
    <source>
        <strain evidence="1 2">DSM 41677</strain>
    </source>
</reference>
<gene>
    <name evidence="1" type="ORF">AQJ30_35910</name>
</gene>
<dbReference type="Pfam" id="PF19457">
    <property type="entry name" value="DUF5994"/>
    <property type="match status" value="1"/>
</dbReference>
<keyword evidence="2" id="KW-1185">Reference proteome</keyword>
<dbReference type="Proteomes" id="UP000053271">
    <property type="component" value="Unassembled WGS sequence"/>
</dbReference>